<feature type="disulfide bond" evidence="2">
    <location>
        <begin position="321"/>
        <end position="354"/>
    </location>
</feature>
<dbReference type="SUPFAM" id="SSF50630">
    <property type="entry name" value="Acid proteases"/>
    <property type="match status" value="1"/>
</dbReference>
<keyword evidence="3" id="KW-0732">Signal</keyword>
<evidence type="ECO:0000313" key="5">
    <source>
        <dbReference type="EMBL" id="KAG2187430.1"/>
    </source>
</evidence>
<sequence>MRAFMLLATATAVLIQMAETSLVTVPLHKRSSDTSFKNTDLNYDDGLLVGTALVGNPPQQFEILFDTGSGLTWVPSSECTSGNCKNRESYKADQSSTSVNTGQIYKLSYGHGQCIDTKVYKDTVSIGGFTVIDQQFGAATRVSGFDSPSFLGVFGLGDFSSDGGYYLNSTGKQKTIGSQEIRRRQTAPGSASYASNAFMANNGYTSPQFGTYVTSAPTGFGKRWHTKGHFVFGGIDHTVYKGKIAYFPLVDSCEDQSSRFWKIPLTCVKFGDIDIKLHPNSNAAISTGTSFLSAPIKQADKIHDAIDAQYDSSSNVYKIDCDKIDDLPDLVFTFSGYTVKLPSSEWTARKGDQCNTLIRRSSNDKNWILGGAFSNSFYTIFDLDGERVGLAIPKDQCKAKIYKHGQSLED</sequence>
<proteinExistence type="inferred from homology"/>
<dbReference type="GO" id="GO:0006508">
    <property type="term" value="P:proteolysis"/>
    <property type="evidence" value="ECO:0007669"/>
    <property type="project" value="InterPro"/>
</dbReference>
<keyword evidence="2" id="KW-1015">Disulfide bond</keyword>
<dbReference type="InterPro" id="IPR001461">
    <property type="entry name" value="Aspartic_peptidase_A1"/>
</dbReference>
<feature type="domain" description="Peptidase A1" evidence="4">
    <location>
        <begin position="48"/>
        <end position="391"/>
    </location>
</feature>
<dbReference type="Proteomes" id="UP000612746">
    <property type="component" value="Unassembled WGS sequence"/>
</dbReference>
<feature type="disulfide bond" evidence="2">
    <location>
        <begin position="79"/>
        <end position="84"/>
    </location>
</feature>
<organism evidence="5 6">
    <name type="scientific">Umbelopsis vinacea</name>
    <dbReference type="NCBI Taxonomy" id="44442"/>
    <lineage>
        <taxon>Eukaryota</taxon>
        <taxon>Fungi</taxon>
        <taxon>Fungi incertae sedis</taxon>
        <taxon>Mucoromycota</taxon>
        <taxon>Mucoromycotina</taxon>
        <taxon>Umbelopsidomycetes</taxon>
        <taxon>Umbelopsidales</taxon>
        <taxon>Umbelopsidaceae</taxon>
        <taxon>Umbelopsis</taxon>
    </lineage>
</organism>
<accession>A0A8H7ULC5</accession>
<dbReference type="InterPro" id="IPR034164">
    <property type="entry name" value="Pepsin-like_dom"/>
</dbReference>
<dbReference type="EMBL" id="JAEPRA010000003">
    <property type="protein sequence ID" value="KAG2187430.1"/>
    <property type="molecule type" value="Genomic_DNA"/>
</dbReference>
<evidence type="ECO:0000256" key="1">
    <source>
        <dbReference type="ARBA" id="ARBA00007447"/>
    </source>
</evidence>
<feature type="signal peptide" evidence="3">
    <location>
        <begin position="1"/>
        <end position="20"/>
    </location>
</feature>
<reference evidence="5" key="1">
    <citation type="submission" date="2020-12" db="EMBL/GenBank/DDBJ databases">
        <title>Metabolic potential, ecology and presence of endohyphal bacteria is reflected in genomic diversity of Mucoromycotina.</title>
        <authorList>
            <person name="Muszewska A."/>
            <person name="Okrasinska A."/>
            <person name="Steczkiewicz K."/>
            <person name="Drgas O."/>
            <person name="Orlowska M."/>
            <person name="Perlinska-Lenart U."/>
            <person name="Aleksandrzak-Piekarczyk T."/>
            <person name="Szatraj K."/>
            <person name="Zielenkiewicz U."/>
            <person name="Pilsyk S."/>
            <person name="Malc E."/>
            <person name="Mieczkowski P."/>
            <person name="Kruszewska J.S."/>
            <person name="Biernat P."/>
            <person name="Pawlowska J."/>
        </authorList>
    </citation>
    <scope>NUCLEOTIDE SEQUENCE</scope>
    <source>
        <strain evidence="5">WA0000051536</strain>
    </source>
</reference>
<name>A0A8H7ULC5_9FUNG</name>
<comment type="caution">
    <text evidence="5">The sequence shown here is derived from an EMBL/GenBank/DDBJ whole genome shotgun (WGS) entry which is preliminary data.</text>
</comment>
<dbReference type="PRINTS" id="PR00792">
    <property type="entry name" value="PEPSIN"/>
</dbReference>
<dbReference type="InterPro" id="IPR033121">
    <property type="entry name" value="PEPTIDASE_A1"/>
</dbReference>
<dbReference type="InterPro" id="IPR021109">
    <property type="entry name" value="Peptidase_aspartic_dom_sf"/>
</dbReference>
<feature type="chain" id="PRO_5034883359" description="Peptidase A1 domain-containing protein" evidence="3">
    <location>
        <begin position="21"/>
        <end position="410"/>
    </location>
</feature>
<dbReference type="Pfam" id="PF00026">
    <property type="entry name" value="Asp"/>
    <property type="match status" value="1"/>
</dbReference>
<gene>
    <name evidence="5" type="ORF">INT44_005118</name>
</gene>
<dbReference type="PROSITE" id="PS51767">
    <property type="entry name" value="PEPTIDASE_A1"/>
    <property type="match status" value="1"/>
</dbReference>
<protein>
    <recommendedName>
        <fullName evidence="4">Peptidase A1 domain-containing protein</fullName>
    </recommendedName>
</protein>
<evidence type="ECO:0000256" key="2">
    <source>
        <dbReference type="PIRSR" id="PIRSR601461-2"/>
    </source>
</evidence>
<dbReference type="CDD" id="cd05471">
    <property type="entry name" value="pepsin_like"/>
    <property type="match status" value="1"/>
</dbReference>
<keyword evidence="6" id="KW-1185">Reference proteome</keyword>
<dbReference type="AlphaFoldDB" id="A0A8H7ULC5"/>
<evidence type="ECO:0000259" key="4">
    <source>
        <dbReference type="PROSITE" id="PS51767"/>
    </source>
</evidence>
<dbReference type="GO" id="GO:0004190">
    <property type="term" value="F:aspartic-type endopeptidase activity"/>
    <property type="evidence" value="ECO:0007669"/>
    <property type="project" value="InterPro"/>
</dbReference>
<evidence type="ECO:0000313" key="6">
    <source>
        <dbReference type="Proteomes" id="UP000612746"/>
    </source>
</evidence>
<dbReference type="PANTHER" id="PTHR47966:SF51">
    <property type="entry name" value="BETA-SITE APP-CLEAVING ENZYME, ISOFORM A-RELATED"/>
    <property type="match status" value="1"/>
</dbReference>
<dbReference type="OrthoDB" id="15189at2759"/>
<evidence type="ECO:0000256" key="3">
    <source>
        <dbReference type="SAM" id="SignalP"/>
    </source>
</evidence>
<dbReference type="PANTHER" id="PTHR47966">
    <property type="entry name" value="BETA-SITE APP-CLEAVING ENZYME, ISOFORM A-RELATED"/>
    <property type="match status" value="1"/>
</dbReference>
<dbReference type="Gene3D" id="2.40.70.10">
    <property type="entry name" value="Acid Proteases"/>
    <property type="match status" value="2"/>
</dbReference>
<comment type="similarity">
    <text evidence="1">Belongs to the peptidase A1 family.</text>
</comment>